<dbReference type="InterPro" id="IPR006710">
    <property type="entry name" value="Glyco_hydro_43"/>
</dbReference>
<dbReference type="SUPFAM" id="SSF75005">
    <property type="entry name" value="Arabinanase/levansucrase/invertase"/>
    <property type="match status" value="1"/>
</dbReference>
<dbReference type="Pfam" id="PF04616">
    <property type="entry name" value="Glyco_hydro_43"/>
    <property type="match status" value="1"/>
</dbReference>
<keyword evidence="2 4" id="KW-0378">Hydrolase</keyword>
<dbReference type="GO" id="GO:0005975">
    <property type="term" value="P:carbohydrate metabolic process"/>
    <property type="evidence" value="ECO:0007669"/>
    <property type="project" value="InterPro"/>
</dbReference>
<feature type="non-terminal residue" evidence="4">
    <location>
        <position position="159"/>
    </location>
</feature>
<evidence type="ECO:0000313" key="4">
    <source>
        <dbReference type="EMBL" id="NEE12304.1"/>
    </source>
</evidence>
<comment type="similarity">
    <text evidence="1">Belongs to the glycosyl hydrolase 43 family.</text>
</comment>
<gene>
    <name evidence="4" type="ORF">G3M58_38350</name>
</gene>
<dbReference type="PANTHER" id="PTHR42812:SF12">
    <property type="entry name" value="BETA-XYLOSIDASE-RELATED"/>
    <property type="match status" value="1"/>
</dbReference>
<organism evidence="4">
    <name type="scientific">Streptomyces sp. SID7499</name>
    <dbReference type="NCBI Taxonomy" id="2706086"/>
    <lineage>
        <taxon>Bacteria</taxon>
        <taxon>Bacillati</taxon>
        <taxon>Actinomycetota</taxon>
        <taxon>Actinomycetes</taxon>
        <taxon>Kitasatosporales</taxon>
        <taxon>Streptomycetaceae</taxon>
        <taxon>Streptomyces</taxon>
    </lineage>
</organism>
<dbReference type="AlphaFoldDB" id="A0A6G3X3P0"/>
<name>A0A6G3X3P0_9ACTN</name>
<comment type="caution">
    <text evidence="4">The sequence shown here is derived from an EMBL/GenBank/DDBJ whole genome shotgun (WGS) entry which is preliminary data.</text>
</comment>
<dbReference type="Gene3D" id="2.115.10.20">
    <property type="entry name" value="Glycosyl hydrolase domain, family 43"/>
    <property type="match status" value="1"/>
</dbReference>
<dbReference type="GO" id="GO:0004553">
    <property type="term" value="F:hydrolase activity, hydrolyzing O-glycosyl compounds"/>
    <property type="evidence" value="ECO:0007669"/>
    <property type="project" value="InterPro"/>
</dbReference>
<accession>A0A6G3X3P0</accession>
<reference evidence="4" key="1">
    <citation type="submission" date="2020-01" db="EMBL/GenBank/DDBJ databases">
        <title>Insect and environment-associated Actinomycetes.</title>
        <authorList>
            <person name="Currrie C."/>
            <person name="Chevrette M."/>
            <person name="Carlson C."/>
            <person name="Stubbendieck R."/>
            <person name="Wendt-Pienkowski E."/>
        </authorList>
    </citation>
    <scope>NUCLEOTIDE SEQUENCE</scope>
    <source>
        <strain evidence="4">SID7499</strain>
    </source>
</reference>
<sequence>MSRPWTADLGDGTYRNPVLNADWSDPDVIRVGDDFYLTASSFGRSPGLPLLHSRDLVNWRAVGHALDRLEPADDFAAPRHDRGVWAPSLRHHDGRFWIFWGDPDHGIQQINADRVEGPWSAPHLLKAGKGLIDACPLWDEETGEAYLVHAWAKSRSGVK</sequence>
<protein>
    <submittedName>
        <fullName evidence="4">Glycosyl hydrolase 43 family protein</fullName>
    </submittedName>
</protein>
<dbReference type="InterPro" id="IPR023296">
    <property type="entry name" value="Glyco_hydro_beta-prop_sf"/>
</dbReference>
<dbReference type="InterPro" id="IPR051795">
    <property type="entry name" value="Glycosyl_Hydrlase_43"/>
</dbReference>
<evidence type="ECO:0000256" key="2">
    <source>
        <dbReference type="ARBA" id="ARBA00022801"/>
    </source>
</evidence>
<dbReference type="EMBL" id="JAAGMN010003952">
    <property type="protein sequence ID" value="NEE12304.1"/>
    <property type="molecule type" value="Genomic_DNA"/>
</dbReference>
<keyword evidence="3" id="KW-0326">Glycosidase</keyword>
<proteinExistence type="inferred from homology"/>
<evidence type="ECO:0000256" key="1">
    <source>
        <dbReference type="ARBA" id="ARBA00009865"/>
    </source>
</evidence>
<dbReference type="PANTHER" id="PTHR42812">
    <property type="entry name" value="BETA-XYLOSIDASE"/>
    <property type="match status" value="1"/>
</dbReference>
<evidence type="ECO:0000256" key="3">
    <source>
        <dbReference type="ARBA" id="ARBA00023295"/>
    </source>
</evidence>